<dbReference type="RefSeq" id="WP_123856263.1">
    <property type="nucleotide sequence ID" value="NZ_CP033923.1"/>
</dbReference>
<dbReference type="GO" id="GO:0016020">
    <property type="term" value="C:membrane"/>
    <property type="evidence" value="ECO:0007669"/>
    <property type="project" value="UniProtKB-SubCell"/>
</dbReference>
<feature type="transmembrane region" description="Helical" evidence="5">
    <location>
        <begin position="74"/>
        <end position="97"/>
    </location>
</feature>
<feature type="transmembrane region" description="Helical" evidence="5">
    <location>
        <begin position="7"/>
        <end position="25"/>
    </location>
</feature>
<keyword evidence="4 5" id="KW-0472">Membrane</keyword>
<evidence type="ECO:0000256" key="1">
    <source>
        <dbReference type="ARBA" id="ARBA00004141"/>
    </source>
</evidence>
<proteinExistence type="predicted"/>
<keyword evidence="3 5" id="KW-1133">Transmembrane helix</keyword>
<evidence type="ECO:0000256" key="2">
    <source>
        <dbReference type="ARBA" id="ARBA00022692"/>
    </source>
</evidence>
<feature type="transmembrane region" description="Helical" evidence="5">
    <location>
        <begin position="45"/>
        <end position="67"/>
    </location>
</feature>
<protein>
    <submittedName>
        <fullName evidence="7">Tellurium resistance protein TerC</fullName>
    </submittedName>
</protein>
<keyword evidence="2 5" id="KW-0812">Transmembrane</keyword>
<name>A0AAD0YMB1_CHRNA</name>
<evidence type="ECO:0000256" key="4">
    <source>
        <dbReference type="ARBA" id="ARBA00023136"/>
    </source>
</evidence>
<accession>A0AAD0YMB1</accession>
<feature type="transmembrane region" description="Helical" evidence="5">
    <location>
        <begin position="144"/>
        <end position="164"/>
    </location>
</feature>
<dbReference type="Pfam" id="PF07291">
    <property type="entry name" value="MauE"/>
    <property type="match status" value="1"/>
</dbReference>
<keyword evidence="8" id="KW-1185">Reference proteome</keyword>
<dbReference type="AlphaFoldDB" id="A0AAD0YMB1"/>
<dbReference type="Proteomes" id="UP000278288">
    <property type="component" value="Chromosome"/>
</dbReference>
<dbReference type="GO" id="GO:0030416">
    <property type="term" value="P:methylamine metabolic process"/>
    <property type="evidence" value="ECO:0007669"/>
    <property type="project" value="InterPro"/>
</dbReference>
<sequence>MRKTYSIIVKVITYFFILLFCYAAISKILDFENFQVQIGQSPLLSAYAGFVSYAVIIAELLIVLMLIFPKTFLLGLYSSTAMMTAFTVYIYLILNYSDFVPCSCGGILEKMGWTEHLIFNITSVVLGIVAVFLYSKNEYPRKTVILSLVISNILSAIIILFLFLRSDYVIKQENNFTRRFLMHPVLKTKSIALENNTYYFAGSDNQKVYLGNRTMPQNLLTVDSLLQKRPNLKMDLDLKKYPYRKIEVKVYGNNYFIYDGTVPVISRGQLSRPETEVISYKDAFFSQIEIINSNRMAIRALSSTTKNLTLGLLTIEKNGKNGKNKVQLFPQLLEKQSDGVFDSDGNLSSDPKSSKVTYIHAYRNQFIVMDSTMKLQRRLSTIDTTTIAQIKVTSLSDGRFKMSKPALLVNGNAKIFNGLLFNPAYLRGQHEPVKRWKESRTIDVYNINKQEYIGSIYIDHYKDSEMSDFIVTDKHLYVIAGNQLIQYRLTNSLTKYFKNGVAENRIQE</sequence>
<organism evidence="7 8">
    <name type="scientific">Chryseobacterium nakagawai</name>
    <dbReference type="NCBI Taxonomy" id="1241982"/>
    <lineage>
        <taxon>Bacteria</taxon>
        <taxon>Pseudomonadati</taxon>
        <taxon>Bacteroidota</taxon>
        <taxon>Flavobacteriia</taxon>
        <taxon>Flavobacteriales</taxon>
        <taxon>Weeksellaceae</taxon>
        <taxon>Chryseobacterium group</taxon>
        <taxon>Chryseobacterium</taxon>
    </lineage>
</organism>
<gene>
    <name evidence="7" type="ORF">EG343_03940</name>
</gene>
<evidence type="ECO:0000256" key="5">
    <source>
        <dbReference type="SAM" id="Phobius"/>
    </source>
</evidence>
<evidence type="ECO:0000313" key="8">
    <source>
        <dbReference type="Proteomes" id="UP000278288"/>
    </source>
</evidence>
<feature type="domain" description="Methylamine utilisation protein MauE" evidence="6">
    <location>
        <begin position="7"/>
        <end position="132"/>
    </location>
</feature>
<feature type="transmembrane region" description="Helical" evidence="5">
    <location>
        <begin position="117"/>
        <end position="135"/>
    </location>
</feature>
<evidence type="ECO:0000259" key="6">
    <source>
        <dbReference type="Pfam" id="PF07291"/>
    </source>
</evidence>
<evidence type="ECO:0000256" key="3">
    <source>
        <dbReference type="ARBA" id="ARBA00022989"/>
    </source>
</evidence>
<dbReference type="KEGG" id="cnk:EG343_03940"/>
<comment type="subcellular location">
    <subcellularLocation>
        <location evidence="1">Membrane</location>
        <topology evidence="1">Multi-pass membrane protein</topology>
    </subcellularLocation>
</comment>
<dbReference type="InterPro" id="IPR009908">
    <property type="entry name" value="Methylamine_util_MauE"/>
</dbReference>
<evidence type="ECO:0000313" key="7">
    <source>
        <dbReference type="EMBL" id="AZA89836.1"/>
    </source>
</evidence>
<dbReference type="EMBL" id="CP033923">
    <property type="protein sequence ID" value="AZA89836.1"/>
    <property type="molecule type" value="Genomic_DNA"/>
</dbReference>
<reference evidence="7 8" key="1">
    <citation type="submission" date="2018-11" db="EMBL/GenBank/DDBJ databases">
        <title>Proposal to divide the Flavobacteriaceae and reorganize its genera based on Amino Acid Identity values calculated from whole genome sequences.</title>
        <authorList>
            <person name="Nicholson A.C."/>
            <person name="Gulvik C.A."/>
            <person name="Whitney A.M."/>
            <person name="Humrighouse B.W."/>
            <person name="Bell M."/>
            <person name="Holmes B."/>
            <person name="Steigerwalt A.G."/>
            <person name="Villarma A."/>
            <person name="Sheth M."/>
            <person name="Batra D."/>
            <person name="Pryor J."/>
            <person name="Bernardet J.-F."/>
            <person name="Hugo C."/>
            <person name="Kampfer P."/>
            <person name="Newman J."/>
            <person name="McQuiston J.R."/>
        </authorList>
    </citation>
    <scope>NUCLEOTIDE SEQUENCE [LARGE SCALE GENOMIC DNA]</scope>
    <source>
        <strain evidence="7 8">G0041</strain>
    </source>
</reference>